<name>A0ABU0IVU4_9CAUL</name>
<dbReference type="SMART" id="SM00850">
    <property type="entry name" value="LytTR"/>
    <property type="match status" value="1"/>
</dbReference>
<protein>
    <submittedName>
        <fullName evidence="3">DNA-binding LytR/AlgR family response regulator</fullName>
    </submittedName>
</protein>
<organism evidence="3 4">
    <name type="scientific">Caulobacter ginsengisoli</name>
    <dbReference type="NCBI Taxonomy" id="400775"/>
    <lineage>
        <taxon>Bacteria</taxon>
        <taxon>Pseudomonadati</taxon>
        <taxon>Pseudomonadota</taxon>
        <taxon>Alphaproteobacteria</taxon>
        <taxon>Caulobacterales</taxon>
        <taxon>Caulobacteraceae</taxon>
        <taxon>Caulobacter</taxon>
    </lineage>
</organism>
<dbReference type="PANTHER" id="PTHR37299">
    <property type="entry name" value="TRANSCRIPTIONAL REGULATOR-RELATED"/>
    <property type="match status" value="1"/>
</dbReference>
<keyword evidence="1" id="KW-0472">Membrane</keyword>
<dbReference type="EMBL" id="JAUSVS010000007">
    <property type="protein sequence ID" value="MDQ0465495.1"/>
    <property type="molecule type" value="Genomic_DNA"/>
</dbReference>
<dbReference type="PANTHER" id="PTHR37299:SF1">
    <property type="entry name" value="STAGE 0 SPORULATION PROTEIN A HOMOLOG"/>
    <property type="match status" value="1"/>
</dbReference>
<gene>
    <name evidence="3" type="ORF">QO010_003284</name>
</gene>
<feature type="domain" description="HTH LytTR-type" evidence="2">
    <location>
        <begin position="167"/>
        <end position="271"/>
    </location>
</feature>
<keyword evidence="1" id="KW-0812">Transmembrane</keyword>
<accession>A0ABU0IVU4</accession>
<dbReference type="Pfam" id="PF04397">
    <property type="entry name" value="LytTR"/>
    <property type="match status" value="1"/>
</dbReference>
<feature type="transmembrane region" description="Helical" evidence="1">
    <location>
        <begin position="74"/>
        <end position="97"/>
    </location>
</feature>
<keyword evidence="3" id="KW-0238">DNA-binding</keyword>
<dbReference type="InterPro" id="IPR007492">
    <property type="entry name" value="LytTR_DNA-bd_dom"/>
</dbReference>
<dbReference type="InterPro" id="IPR012379">
    <property type="entry name" value="LytTR_MHYE"/>
</dbReference>
<dbReference type="PIRSF" id="PIRSF031767">
    <property type="entry name" value="MHYE_LytTR"/>
    <property type="match status" value="1"/>
</dbReference>
<reference evidence="3 4" key="1">
    <citation type="submission" date="2023-07" db="EMBL/GenBank/DDBJ databases">
        <title>Genomic Encyclopedia of Type Strains, Phase IV (KMG-IV): sequencing the most valuable type-strain genomes for metagenomic binning, comparative biology and taxonomic classification.</title>
        <authorList>
            <person name="Goeker M."/>
        </authorList>
    </citation>
    <scope>NUCLEOTIDE SEQUENCE [LARGE SCALE GENOMIC DNA]</scope>
    <source>
        <strain evidence="3 4">DSM 18695</strain>
    </source>
</reference>
<evidence type="ECO:0000313" key="4">
    <source>
        <dbReference type="Proteomes" id="UP001228905"/>
    </source>
</evidence>
<dbReference type="PROSITE" id="PS50930">
    <property type="entry name" value="HTH_LYTTR"/>
    <property type="match status" value="1"/>
</dbReference>
<dbReference type="Gene3D" id="2.40.50.1020">
    <property type="entry name" value="LytTr DNA-binding domain"/>
    <property type="match status" value="1"/>
</dbReference>
<comment type="caution">
    <text evidence="3">The sequence shown here is derived from an EMBL/GenBank/DDBJ whole genome shotgun (WGS) entry which is preliminary data.</text>
</comment>
<evidence type="ECO:0000256" key="1">
    <source>
        <dbReference type="SAM" id="Phobius"/>
    </source>
</evidence>
<evidence type="ECO:0000259" key="2">
    <source>
        <dbReference type="PROSITE" id="PS50930"/>
    </source>
</evidence>
<dbReference type="GO" id="GO:0003677">
    <property type="term" value="F:DNA binding"/>
    <property type="evidence" value="ECO:0007669"/>
    <property type="project" value="UniProtKB-KW"/>
</dbReference>
<evidence type="ECO:0000313" key="3">
    <source>
        <dbReference type="EMBL" id="MDQ0465495.1"/>
    </source>
</evidence>
<keyword evidence="1" id="KW-1133">Transmembrane helix</keyword>
<proteinExistence type="predicted"/>
<keyword evidence="4" id="KW-1185">Reference proteome</keyword>
<sequence>MKRLWAAAWPWLLGLYAYVATVLSAAWFLRRWERAVGEPVSVATSLLWQGLVYGAWLPVAAVLWLLFRRLGLKPAALLAVAVLGLVSIPGHALVAALLDERFSPYSRDLAARIEGRLPVELLLFTALAAAGAAAHLHRRSAELAQALAGARAALADGQAAPARPERLMVSAGRRRIPVDPAEVEWFASAGNYVVVHWAGREGLLRETLGGLEQRLDPRVFARSHRSALVNLGKVAAAVALSDGAWRLTLQSGGDVVASRTHRDAILARLGRQTSP</sequence>
<feature type="transmembrane region" description="Helical" evidence="1">
    <location>
        <begin position="48"/>
        <end position="67"/>
    </location>
</feature>
<dbReference type="Proteomes" id="UP001228905">
    <property type="component" value="Unassembled WGS sequence"/>
</dbReference>
<dbReference type="InterPro" id="IPR046947">
    <property type="entry name" value="LytR-like"/>
</dbReference>
<dbReference type="RefSeq" id="WP_307350874.1">
    <property type="nucleotide sequence ID" value="NZ_JAUSVS010000007.1"/>
</dbReference>